<dbReference type="InterPro" id="IPR018201">
    <property type="entry name" value="Ketoacyl_synth_AS"/>
</dbReference>
<keyword evidence="7" id="KW-0511">Multifunctional enzyme</keyword>
<dbReference type="PROSITE" id="PS52019">
    <property type="entry name" value="PKS_MFAS_DH"/>
    <property type="match status" value="1"/>
</dbReference>
<dbReference type="InterPro" id="IPR014031">
    <property type="entry name" value="Ketoacyl_synth_C"/>
</dbReference>
<evidence type="ECO:0000256" key="3">
    <source>
        <dbReference type="ARBA" id="ARBA00022450"/>
    </source>
</evidence>
<comment type="cofactor">
    <cofactor evidence="1">
        <name>pantetheine 4'-phosphate</name>
        <dbReference type="ChEBI" id="CHEBI:47942"/>
    </cofactor>
</comment>
<dbReference type="InterPro" id="IPR049551">
    <property type="entry name" value="PKS_DH_C"/>
</dbReference>
<protein>
    <submittedName>
        <fullName evidence="13">Thioester reductase domain-containing protein</fullName>
    </submittedName>
</protein>
<dbReference type="Pfam" id="PF00698">
    <property type="entry name" value="Acyl_transf_1"/>
    <property type="match status" value="1"/>
</dbReference>
<dbReference type="Pfam" id="PF00550">
    <property type="entry name" value="PP-binding"/>
    <property type="match status" value="1"/>
</dbReference>
<keyword evidence="14" id="KW-1185">Reference proteome</keyword>
<evidence type="ECO:0000256" key="5">
    <source>
        <dbReference type="ARBA" id="ARBA00022679"/>
    </source>
</evidence>
<dbReference type="InterPro" id="IPR036736">
    <property type="entry name" value="ACP-like_sf"/>
</dbReference>
<evidence type="ECO:0000256" key="7">
    <source>
        <dbReference type="ARBA" id="ARBA00023268"/>
    </source>
</evidence>
<dbReference type="PROSITE" id="PS00606">
    <property type="entry name" value="KS3_1"/>
    <property type="match status" value="1"/>
</dbReference>
<dbReference type="InterPro" id="IPR042104">
    <property type="entry name" value="PKS_dehydratase_sf"/>
</dbReference>
<feature type="active site" description="Proton donor; for dehydratase activity" evidence="9">
    <location>
        <position position="1113"/>
    </location>
</feature>
<dbReference type="PROSITE" id="PS52004">
    <property type="entry name" value="KS3_2"/>
    <property type="match status" value="1"/>
</dbReference>
<dbReference type="Gene3D" id="3.40.47.10">
    <property type="match status" value="1"/>
</dbReference>
<keyword evidence="5" id="KW-0808">Transferase</keyword>
<name>A0ABU3AZN5_9ACTN</name>
<dbReference type="Gene3D" id="3.30.70.3290">
    <property type="match status" value="1"/>
</dbReference>
<dbReference type="RefSeq" id="WP_311582563.1">
    <property type="nucleotide sequence ID" value="NZ_JAVRFH010000060.1"/>
</dbReference>
<feature type="domain" description="PKS/mFAS DH" evidence="12">
    <location>
        <begin position="919"/>
        <end position="1190"/>
    </location>
</feature>
<dbReference type="InterPro" id="IPR049900">
    <property type="entry name" value="PKS_mFAS_DH"/>
</dbReference>
<dbReference type="InterPro" id="IPR020806">
    <property type="entry name" value="PKS_PP-bd"/>
</dbReference>
<dbReference type="InterPro" id="IPR016039">
    <property type="entry name" value="Thiolase-like"/>
</dbReference>
<evidence type="ECO:0000313" key="13">
    <source>
        <dbReference type="EMBL" id="MDT0615393.1"/>
    </source>
</evidence>
<feature type="region of interest" description="N-terminal hotdog fold" evidence="9">
    <location>
        <begin position="919"/>
        <end position="1042"/>
    </location>
</feature>
<dbReference type="PANTHER" id="PTHR43775:SF51">
    <property type="entry name" value="INACTIVE PHENOLPHTHIOCEROL SYNTHESIS POLYKETIDE SYNTHASE TYPE I PKS1-RELATED"/>
    <property type="match status" value="1"/>
</dbReference>
<sequence length="2219" mass="235184">MSNEEKLVDYLKRVTVDLQRANRRIAELEAADTEPVAVVGMACRFPGGVSSPDDLWNLVEHGTDAISPFPTDRGWDLERLYDPDPAEPGTSYAREAGFLDGAAQFDAGFFGISPREAAAMDPQQRILLETAWEAFEHAGIDPGTLRGSRTGVFAGVIEQSYLGLEGPQEFEGYLLTSKLSSVASGRISYTFGLEGPAVSVDTACSSSLVALHLAASALRRGECDLALAGGATVTATPGGFVDFSRQSGLAPDGRIKSFAAAADGTSWSEGVGLLLVEKLSDARRNGHRVLAVIRGSAVNQDGASNGLTAPSGPAQERVIRQALTDAGLAPADIDAVEAHGTGTRLGDPIEAQALLATYGRNRPADRPLYLGSLKSNIGHTVAAAGVGGVIKMVQAMRHGTLPRTLHVDEPTPMVDWDSGAVELLTEARPWPKVDRPRRAAVSAFGVSGTNAHLILEQPPAQEPEEQRPEPSVAAPAPWLLSGRTPAALRAQADRLHTFLTDHEFCPADIGCSLATTRAALEHRAAVTGADRGELLAGLRALADGEAHPGLIHGARSNGRTAFLFTGQGAQRKGMGGELYTAFPVFARAYDEVCAHLSKHLDQPICEVTATGLELDSTAYTQPALFAIEVALHRLVESWGVTPDYLAGHSIGELAAAHVAGVLTLADAATLVTARGRLMQAARPGGAMIAVQAPESEVVASLAPYAGRLTVAAVNGPTAVVVSGDEDAAESVARLWRERGAKTFRLAVSHAFHSPHMDDALDEFRAVAESVTYHPPRIPVVSTLTGRLASGDDLVTADYWVRQLRGTVRFADALDTLAAEEVGNALEIGPDPVLSALASASMVCSVSLLRRDLPEPAAVTAALATLHAHDTDVDWRAFYEPTGARRVELPAYAFQHQRYWHDVTAAARQSTGFGLRATGHPLLGPASWVASGDQAVFTSRLSLRTHPWLAGHRVLGRTVLPPSALVELAVRAGDEFGATALDELDVRLPLVVPENGSLQLQVGVGGPDDDGRRVVTVHSRPDEGDAPWAAHADGVLSVTAAGAPFELTAWPPPDAEEMPRDEAEALWESAGLAYGGAFRSLTAAWRRAGTVFAELRLPEGEPASDFVLHPALLDAAVRPAVRGAATADAAPELALRWQNVKVHASGASVLRVRIDPDRAEGARVRLADASGQPVAEIGAVAVRPVTEAELSMVAGRHADSLFQVDWTPFALPAHALAATVNAAPGFLGTADPGGVAFAGPADAAAAAAAGHAPPHVVFRPRPVAESAPPAQAHQVAEQVLRSVQQWLSDERLEDTPLVVEFSGAVSTHAQDHITDLAGSAAWGLLRSAQSEHPGRIHLVDSDGGAADPDVVAALVLAGEPQAAVRAGRVYVPRLARAVRDARTGTAPWNPDGTVLITGGTGSLGALFARHLVVEHGVRHLLLTSRRGEQAAGARELAEELTELGAEVTIAACDTADRDALAALLAAIPAAYPLTGVVHAAGVLDDGLITAQTPERLHAVLSPKVDAAWHLHELTADLPLTAFVLFSSVAAVVGGPGQSPYAAANHYLDALAQYRHAQGLPATAIAWGLWQQRGGMSGNLTETDLKRIARTGFRPVPEEQGPALFDLALTLGRAAVVATPVDVAALRDQRTPSPAILSALHRLPGRRVAAAHEQSTASLAEALAGREPAEQERLVLDAVLDRIARVLGHPDTSALGVDQPLTTLGFDSLTSVELRNRLGELTGGKLPATLVFDHPTPGALAAYVRARLLGEAEGDATADAVDFAAEVRLADDIRPASETVTDARAPREVLLTGATGFLGAFLLRDLMRSTDATVHCLVRGSDGEDALARLRANMEWYRLWDAVDESRLSIVVGDLSRPRLGLSASDFDTLSRTVDAVYHNGAHVHWLHPYTTLRAANVAGTEEVLRLAARHRTVPVHYVSTVGVFDGPRPDGAPLKVGDPTGPAERLPSGYLQSKWVAEQIIELARGRGLPVSVYRVDVISGDTVNGACQTRDFVWLSLKGILQSGAAPAGVEGRFHLLPVDYVSGSILALSRQEACVGRTFHLFNPSSLSLGECVRNLRSLGYEIGELGWEEWRGRVRSDRDNALQPLLHAFEMMTSDTDSFYPPIDTSETHAALVGSDVHCPPLTPDLFARYAEFFMEVGHFPRPDARAHSRPAAGLPHGRTAVRKCRSRTAMRADHRDRRRTALRCFTSTHSPIREGCYVNVRHRSASCAPRSRPPPR</sequence>
<dbReference type="InterPro" id="IPR014043">
    <property type="entry name" value="Acyl_transferase_dom"/>
</dbReference>
<dbReference type="InterPro" id="IPR057326">
    <property type="entry name" value="KR_dom"/>
</dbReference>
<evidence type="ECO:0000259" key="12">
    <source>
        <dbReference type="PROSITE" id="PS52019"/>
    </source>
</evidence>
<keyword evidence="6" id="KW-0045">Antibiotic biosynthesis</keyword>
<dbReference type="InterPro" id="IPR016035">
    <property type="entry name" value="Acyl_Trfase/lysoPLipase"/>
</dbReference>
<dbReference type="SUPFAM" id="SSF52151">
    <property type="entry name" value="FabD/lysophospholipase-like"/>
    <property type="match status" value="1"/>
</dbReference>
<dbReference type="InterPro" id="IPR020841">
    <property type="entry name" value="PKS_Beta-ketoAc_synthase_dom"/>
</dbReference>
<evidence type="ECO:0000256" key="4">
    <source>
        <dbReference type="ARBA" id="ARBA00022553"/>
    </source>
</evidence>
<feature type="active site" description="Proton acceptor; for dehydratase activity" evidence="9">
    <location>
        <position position="951"/>
    </location>
</feature>
<dbReference type="Pfam" id="PF02801">
    <property type="entry name" value="Ketoacyl-synt_C"/>
    <property type="match status" value="1"/>
</dbReference>
<feature type="domain" description="Ketosynthase family 3 (KS3)" evidence="11">
    <location>
        <begin position="33"/>
        <end position="457"/>
    </location>
</feature>
<comment type="pathway">
    <text evidence="2">Antibiotic biosynthesis.</text>
</comment>
<dbReference type="InterPro" id="IPR055123">
    <property type="entry name" value="SpnB-like_Rossmann"/>
</dbReference>
<dbReference type="Gene3D" id="3.10.129.110">
    <property type="entry name" value="Polyketide synthase dehydratase"/>
    <property type="match status" value="1"/>
</dbReference>
<dbReference type="Pfam" id="PF16197">
    <property type="entry name" value="KAsynt_C_assoc"/>
    <property type="match status" value="1"/>
</dbReference>
<accession>A0ABU3AZN5</accession>
<dbReference type="PROSITE" id="PS00012">
    <property type="entry name" value="PHOSPHOPANTETHEINE"/>
    <property type="match status" value="1"/>
</dbReference>
<evidence type="ECO:0000259" key="11">
    <source>
        <dbReference type="PROSITE" id="PS52004"/>
    </source>
</evidence>
<dbReference type="CDD" id="cd08956">
    <property type="entry name" value="KR_3_FAS_SDR_x"/>
    <property type="match status" value="1"/>
</dbReference>
<evidence type="ECO:0000313" key="14">
    <source>
        <dbReference type="Proteomes" id="UP001180724"/>
    </source>
</evidence>
<dbReference type="SMART" id="SM00823">
    <property type="entry name" value="PKS_PP"/>
    <property type="match status" value="1"/>
</dbReference>
<keyword evidence="8" id="KW-0012">Acyltransferase</keyword>
<dbReference type="Pfam" id="PF14765">
    <property type="entry name" value="PS-DH"/>
    <property type="match status" value="1"/>
</dbReference>
<reference evidence="13" key="1">
    <citation type="submission" date="2024-05" db="EMBL/GenBank/DDBJ databases">
        <title>30 novel species of actinomycetes from the DSMZ collection.</title>
        <authorList>
            <person name="Nouioui I."/>
        </authorList>
    </citation>
    <scope>NUCLEOTIDE SEQUENCE</scope>
    <source>
        <strain evidence="13">DSM 40712</strain>
    </source>
</reference>
<dbReference type="CDD" id="cd00833">
    <property type="entry name" value="PKS"/>
    <property type="match status" value="1"/>
</dbReference>
<dbReference type="SMART" id="SM00826">
    <property type="entry name" value="PKS_DH"/>
    <property type="match status" value="1"/>
</dbReference>
<dbReference type="Pfam" id="PF08659">
    <property type="entry name" value="KR"/>
    <property type="match status" value="1"/>
</dbReference>
<evidence type="ECO:0000256" key="2">
    <source>
        <dbReference type="ARBA" id="ARBA00004792"/>
    </source>
</evidence>
<dbReference type="SUPFAM" id="SSF53901">
    <property type="entry name" value="Thiolase-like"/>
    <property type="match status" value="1"/>
</dbReference>
<dbReference type="SUPFAM" id="SSF51735">
    <property type="entry name" value="NAD(P)-binding Rossmann-fold domains"/>
    <property type="match status" value="3"/>
</dbReference>
<evidence type="ECO:0000256" key="1">
    <source>
        <dbReference type="ARBA" id="ARBA00001957"/>
    </source>
</evidence>
<dbReference type="InterPro" id="IPR032821">
    <property type="entry name" value="PKS_assoc"/>
</dbReference>
<dbReference type="Pfam" id="PF00109">
    <property type="entry name" value="ketoacyl-synt"/>
    <property type="match status" value="1"/>
</dbReference>
<dbReference type="InterPro" id="IPR009081">
    <property type="entry name" value="PP-bd_ACP"/>
</dbReference>
<dbReference type="SUPFAM" id="SSF47336">
    <property type="entry name" value="ACP-like"/>
    <property type="match status" value="1"/>
</dbReference>
<evidence type="ECO:0000256" key="9">
    <source>
        <dbReference type="PROSITE-ProRule" id="PRU01363"/>
    </source>
</evidence>
<dbReference type="Pfam" id="PF21089">
    <property type="entry name" value="PKS_DH_N"/>
    <property type="match status" value="1"/>
</dbReference>
<keyword evidence="3" id="KW-0596">Phosphopantetheine</keyword>
<dbReference type="SMART" id="SM00825">
    <property type="entry name" value="PKS_KS"/>
    <property type="match status" value="1"/>
</dbReference>
<dbReference type="SUPFAM" id="SSF55048">
    <property type="entry name" value="Probable ACP-binding domain of malonyl-CoA ACP transacylase"/>
    <property type="match status" value="1"/>
</dbReference>
<dbReference type="InterPro" id="IPR010080">
    <property type="entry name" value="Thioester_reductase-like_dom"/>
</dbReference>
<dbReference type="InterPro" id="IPR001227">
    <property type="entry name" value="Ac_transferase_dom_sf"/>
</dbReference>
<dbReference type="Pfam" id="PF08990">
    <property type="entry name" value="Docking"/>
    <property type="match status" value="1"/>
</dbReference>
<dbReference type="NCBIfam" id="TIGR01746">
    <property type="entry name" value="Thioester-redct"/>
    <property type="match status" value="1"/>
</dbReference>
<dbReference type="InterPro" id="IPR013120">
    <property type="entry name" value="FAR_NAD-bd"/>
</dbReference>
<feature type="domain" description="Carrier" evidence="10">
    <location>
        <begin position="1668"/>
        <end position="1746"/>
    </location>
</feature>
<dbReference type="SMART" id="SM00827">
    <property type="entry name" value="PKS_AT"/>
    <property type="match status" value="1"/>
</dbReference>
<dbReference type="Gene3D" id="3.40.50.720">
    <property type="entry name" value="NAD(P)-binding Rossmann-like Domain"/>
    <property type="match status" value="2"/>
</dbReference>
<dbReference type="Gene3D" id="1.10.1200.10">
    <property type="entry name" value="ACP-like"/>
    <property type="match status" value="1"/>
</dbReference>
<dbReference type="InterPro" id="IPR020807">
    <property type="entry name" value="PKS_DH"/>
</dbReference>
<evidence type="ECO:0000256" key="6">
    <source>
        <dbReference type="ARBA" id="ARBA00023194"/>
    </source>
</evidence>
<keyword evidence="4" id="KW-0597">Phosphoprotein</keyword>
<dbReference type="InterPro" id="IPR014030">
    <property type="entry name" value="Ketoacyl_synth_N"/>
</dbReference>
<dbReference type="PROSITE" id="PS50075">
    <property type="entry name" value="CARRIER"/>
    <property type="match status" value="1"/>
</dbReference>
<dbReference type="Gene3D" id="3.40.366.10">
    <property type="entry name" value="Malonyl-Coenzyme A Acyl Carrier Protein, domain 2"/>
    <property type="match status" value="1"/>
</dbReference>
<evidence type="ECO:0000259" key="10">
    <source>
        <dbReference type="PROSITE" id="PS50075"/>
    </source>
</evidence>
<evidence type="ECO:0000256" key="8">
    <source>
        <dbReference type="ARBA" id="ARBA00023315"/>
    </source>
</evidence>
<organism evidence="13 14">
    <name type="scientific">Streptomyces lancefieldiae</name>
    <dbReference type="NCBI Taxonomy" id="3075520"/>
    <lineage>
        <taxon>Bacteria</taxon>
        <taxon>Bacillati</taxon>
        <taxon>Actinomycetota</taxon>
        <taxon>Actinomycetes</taxon>
        <taxon>Kitasatosporales</taxon>
        <taxon>Streptomycetaceae</taxon>
        <taxon>Streptomyces</taxon>
    </lineage>
</organism>
<dbReference type="CDD" id="cd05235">
    <property type="entry name" value="SDR_e1"/>
    <property type="match status" value="1"/>
</dbReference>
<dbReference type="EMBL" id="JAVRFH010000060">
    <property type="protein sequence ID" value="MDT0615393.1"/>
    <property type="molecule type" value="Genomic_DNA"/>
</dbReference>
<dbReference type="Pfam" id="PF07993">
    <property type="entry name" value="NAD_binding_4"/>
    <property type="match status" value="1"/>
</dbReference>
<proteinExistence type="predicted"/>
<dbReference type="SMART" id="SM00822">
    <property type="entry name" value="PKS_KR"/>
    <property type="match status" value="1"/>
</dbReference>
<dbReference type="PANTHER" id="PTHR43775">
    <property type="entry name" value="FATTY ACID SYNTHASE"/>
    <property type="match status" value="1"/>
</dbReference>
<dbReference type="Proteomes" id="UP001180724">
    <property type="component" value="Unassembled WGS sequence"/>
</dbReference>
<gene>
    <name evidence="13" type="ORF">RM812_35155</name>
</gene>
<dbReference type="InterPro" id="IPR050091">
    <property type="entry name" value="PKS_NRPS_Biosynth_Enz"/>
</dbReference>
<dbReference type="InterPro" id="IPR016036">
    <property type="entry name" value="Malonyl_transacylase_ACP-bd"/>
</dbReference>
<dbReference type="InterPro" id="IPR006162">
    <property type="entry name" value="Ppantetheine_attach_site"/>
</dbReference>
<feature type="region of interest" description="C-terminal hotdog fold" evidence="9">
    <location>
        <begin position="1054"/>
        <end position="1190"/>
    </location>
</feature>
<dbReference type="InterPro" id="IPR015083">
    <property type="entry name" value="NorB/c/GfsB-D-like_docking"/>
</dbReference>
<dbReference type="Pfam" id="PF22953">
    <property type="entry name" value="SpnB_Rossmann"/>
    <property type="match status" value="1"/>
</dbReference>
<dbReference type="InterPro" id="IPR049552">
    <property type="entry name" value="PKS_DH_N"/>
</dbReference>
<comment type="caution">
    <text evidence="13">The sequence shown here is derived from an EMBL/GenBank/DDBJ whole genome shotgun (WGS) entry which is preliminary data.</text>
</comment>
<dbReference type="InterPro" id="IPR013968">
    <property type="entry name" value="PKS_KR"/>
</dbReference>
<dbReference type="InterPro" id="IPR036291">
    <property type="entry name" value="NAD(P)-bd_dom_sf"/>
</dbReference>